<evidence type="ECO:0000313" key="3">
    <source>
        <dbReference type="Proteomes" id="UP001151760"/>
    </source>
</evidence>
<feature type="region of interest" description="Disordered" evidence="1">
    <location>
        <begin position="205"/>
        <end position="230"/>
    </location>
</feature>
<feature type="compositionally biased region" description="Acidic residues" evidence="1">
    <location>
        <begin position="154"/>
        <end position="166"/>
    </location>
</feature>
<feature type="region of interest" description="Disordered" evidence="1">
    <location>
        <begin position="320"/>
        <end position="415"/>
    </location>
</feature>
<name>A0ABQ5CUQ4_9ASTR</name>
<reference evidence="2" key="1">
    <citation type="journal article" date="2022" name="Int. J. Mol. Sci.">
        <title>Draft Genome of Tanacetum Coccineum: Genomic Comparison of Closely Related Tanacetum-Family Plants.</title>
        <authorList>
            <person name="Yamashiro T."/>
            <person name="Shiraishi A."/>
            <person name="Nakayama K."/>
            <person name="Satake H."/>
        </authorList>
    </citation>
    <scope>NUCLEOTIDE SEQUENCE</scope>
</reference>
<feature type="compositionally biased region" description="Low complexity" evidence="1">
    <location>
        <begin position="336"/>
        <end position="352"/>
    </location>
</feature>
<feature type="region of interest" description="Disordered" evidence="1">
    <location>
        <begin position="134"/>
        <end position="180"/>
    </location>
</feature>
<keyword evidence="3" id="KW-1185">Reference proteome</keyword>
<accession>A0ABQ5CUQ4</accession>
<reference evidence="2" key="2">
    <citation type="submission" date="2022-01" db="EMBL/GenBank/DDBJ databases">
        <authorList>
            <person name="Yamashiro T."/>
            <person name="Shiraishi A."/>
            <person name="Satake H."/>
            <person name="Nakayama K."/>
        </authorList>
    </citation>
    <scope>NUCLEOTIDE SEQUENCE</scope>
</reference>
<comment type="caution">
    <text evidence="2">The sequence shown here is derived from an EMBL/GenBank/DDBJ whole genome shotgun (WGS) entry which is preliminary data.</text>
</comment>
<gene>
    <name evidence="2" type="ORF">Tco_0910477</name>
</gene>
<dbReference type="EMBL" id="BQNB010014605">
    <property type="protein sequence ID" value="GJT30202.1"/>
    <property type="molecule type" value="Genomic_DNA"/>
</dbReference>
<organism evidence="2 3">
    <name type="scientific">Tanacetum coccineum</name>
    <dbReference type="NCBI Taxonomy" id="301880"/>
    <lineage>
        <taxon>Eukaryota</taxon>
        <taxon>Viridiplantae</taxon>
        <taxon>Streptophyta</taxon>
        <taxon>Embryophyta</taxon>
        <taxon>Tracheophyta</taxon>
        <taxon>Spermatophyta</taxon>
        <taxon>Magnoliopsida</taxon>
        <taxon>eudicotyledons</taxon>
        <taxon>Gunneridae</taxon>
        <taxon>Pentapetalae</taxon>
        <taxon>asterids</taxon>
        <taxon>campanulids</taxon>
        <taxon>Asterales</taxon>
        <taxon>Asteraceae</taxon>
        <taxon>Asteroideae</taxon>
        <taxon>Anthemideae</taxon>
        <taxon>Anthemidinae</taxon>
        <taxon>Tanacetum</taxon>
    </lineage>
</organism>
<sequence>MNPIAAQQVALDNALVAPEKHVQIGSVQDFQIKSLMNFLQMKKLSLSSKNLGTKVTSNLSLMWLLINCTNHGELLLQSSTSVYHGKSLVLIRSDSQEHKYYKKKAPAKTERSKGIELLSDAALLEEAQLKKDIKRRKRETHIHQACGSSKGADLESEGDSDDEDDEFVHTPEDYIPTDDEDVDDEVFDRINKEMYSDVNVELKDSECEGEGKDDKDMTHDGQVDAEHEEVSQEITCEMEIISMMDVKVQHEDPNQVFFEQARKQQEPKYIIVSSNVDALWEFDQKQALFETMTKTKSFEQNFKHKALYHALMESILEDEDAMDKGKETEPSKKAKSTGTSKGTTKSQPKSTGESAQAEETVFEAGDTQVPHDLKEDMGNTDEPPVVNVDPKDWFKKSKRPPTPDPVWNEGKSVEDKPTQKWICDLVKAEKPSKTFDDLMSTPIDFSAFVMNRQ</sequence>
<proteinExistence type="predicted"/>
<protein>
    <submittedName>
        <fullName evidence="2">Uncharacterized protein</fullName>
    </submittedName>
</protein>
<evidence type="ECO:0000256" key="1">
    <source>
        <dbReference type="SAM" id="MobiDB-lite"/>
    </source>
</evidence>
<evidence type="ECO:0000313" key="2">
    <source>
        <dbReference type="EMBL" id="GJT30202.1"/>
    </source>
</evidence>
<feature type="compositionally biased region" description="Basic and acidic residues" evidence="1">
    <location>
        <begin position="322"/>
        <end position="332"/>
    </location>
</feature>
<dbReference type="Proteomes" id="UP001151760">
    <property type="component" value="Unassembled WGS sequence"/>
</dbReference>